<keyword evidence="2" id="KW-1185">Reference proteome</keyword>
<accession>A0ACB5TV94</accession>
<comment type="caution">
    <text evidence="1">The sequence shown here is derived from an EMBL/GenBank/DDBJ whole genome shotgun (WGS) entry which is preliminary data.</text>
</comment>
<reference evidence="1" key="1">
    <citation type="submission" date="2023-04" db="EMBL/GenBank/DDBJ databases">
        <title>Candida boidinii NBRC 1967.</title>
        <authorList>
            <person name="Ichikawa N."/>
            <person name="Sato H."/>
            <person name="Tonouchi N."/>
        </authorList>
    </citation>
    <scope>NUCLEOTIDE SEQUENCE</scope>
    <source>
        <strain evidence="1">NBRC 1967</strain>
    </source>
</reference>
<evidence type="ECO:0000313" key="1">
    <source>
        <dbReference type="EMBL" id="GME95995.1"/>
    </source>
</evidence>
<sequence>MGIVWWAGGCLGIYLSRNGKRTFIPSLLLIFTGYSMFEHTQLLLISTKVHSMFGIVLMFGGFFRIIEISFILNDEKCDKSNDKIFSFQYLPALALIESGILFMGANEEQMQLIHDLGADHSSYILVLTSASFLIFLWFLMILEFYLKLLGYTSSGNGSGRRLNLRDYESLSNGQQQYQQEGPVTEFELDDLSDNEIQHN</sequence>
<protein>
    <submittedName>
        <fullName evidence="1">Unnamed protein product</fullName>
    </submittedName>
</protein>
<evidence type="ECO:0000313" key="2">
    <source>
        <dbReference type="Proteomes" id="UP001165101"/>
    </source>
</evidence>
<gene>
    <name evidence="1" type="ORF">Cboi01_000412000</name>
</gene>
<dbReference type="Proteomes" id="UP001165101">
    <property type="component" value="Unassembled WGS sequence"/>
</dbReference>
<dbReference type="EMBL" id="BSXV01002525">
    <property type="protein sequence ID" value="GME95995.1"/>
    <property type="molecule type" value="Genomic_DNA"/>
</dbReference>
<proteinExistence type="predicted"/>
<name>A0ACB5TV94_CANBO</name>
<organism evidence="1 2">
    <name type="scientific">Candida boidinii</name>
    <name type="common">Yeast</name>
    <dbReference type="NCBI Taxonomy" id="5477"/>
    <lineage>
        <taxon>Eukaryota</taxon>
        <taxon>Fungi</taxon>
        <taxon>Dikarya</taxon>
        <taxon>Ascomycota</taxon>
        <taxon>Saccharomycotina</taxon>
        <taxon>Pichiomycetes</taxon>
        <taxon>Pichiales</taxon>
        <taxon>Pichiaceae</taxon>
        <taxon>Ogataea</taxon>
        <taxon>Ogataea/Candida clade</taxon>
    </lineage>
</organism>